<accession>A0A837IKD4</accession>
<dbReference type="AlphaFoldDB" id="A0A837IKD4"/>
<organism evidence="1 2">
    <name type="scientific">Candidatus Collierbacteria bacterium GW2011_GWB2_45_17</name>
    <dbReference type="NCBI Taxonomy" id="1618388"/>
    <lineage>
        <taxon>Bacteria</taxon>
        <taxon>Candidatus Collieribacteriota</taxon>
    </lineage>
</organism>
<reference evidence="1 2" key="1">
    <citation type="journal article" date="2015" name="Nature">
        <title>rRNA introns, odd ribosomes, and small enigmatic genomes across a large radiation of phyla.</title>
        <authorList>
            <person name="Brown C.T."/>
            <person name="Hug L.A."/>
            <person name="Thomas B.C."/>
            <person name="Sharon I."/>
            <person name="Castelle C.J."/>
            <person name="Singh A."/>
            <person name="Wilkins M.J."/>
            <person name="Williams K.H."/>
            <person name="Banfield J.F."/>
        </authorList>
    </citation>
    <scope>NUCLEOTIDE SEQUENCE [LARGE SCALE GENOMIC DNA]</scope>
</reference>
<name>A0A837IKD4_9BACT</name>
<protein>
    <recommendedName>
        <fullName evidence="3">Adenylate kinase</fullName>
    </recommendedName>
</protein>
<dbReference type="InterPro" id="IPR027417">
    <property type="entry name" value="P-loop_NTPase"/>
</dbReference>
<gene>
    <name evidence="1" type="ORF">UX01_C0001G0170</name>
</gene>
<evidence type="ECO:0008006" key="3">
    <source>
        <dbReference type="Google" id="ProtNLM"/>
    </source>
</evidence>
<dbReference type="Pfam" id="PF13207">
    <property type="entry name" value="AAA_17"/>
    <property type="match status" value="1"/>
</dbReference>
<dbReference type="SUPFAM" id="SSF52540">
    <property type="entry name" value="P-loop containing nucleoside triphosphate hydrolases"/>
    <property type="match status" value="1"/>
</dbReference>
<proteinExistence type="predicted"/>
<evidence type="ECO:0000313" key="2">
    <source>
        <dbReference type="Proteomes" id="UP000034078"/>
    </source>
</evidence>
<dbReference type="Proteomes" id="UP000034078">
    <property type="component" value="Unassembled WGS sequence"/>
</dbReference>
<evidence type="ECO:0000313" key="1">
    <source>
        <dbReference type="EMBL" id="KKU01326.1"/>
    </source>
</evidence>
<dbReference type="Gene3D" id="3.40.50.300">
    <property type="entry name" value="P-loop containing nucleotide triphosphate hydrolases"/>
    <property type="match status" value="1"/>
</dbReference>
<dbReference type="EMBL" id="LCKO01000001">
    <property type="protein sequence ID" value="KKU01326.1"/>
    <property type="molecule type" value="Genomic_DNA"/>
</dbReference>
<comment type="caution">
    <text evidence="1">The sequence shown here is derived from an EMBL/GenBank/DDBJ whole genome shotgun (WGS) entry which is preliminary data.</text>
</comment>
<sequence>MFIRIGGIPGVGKSTVIDKLSKVGKMYGLPIEKVKGGDVLLKLAGVSTYDELRKLPESFRASLRPEMFRIMYEEDRQNPQVIRLRDAHFSLIDPETGQIVTFPLQHEDSEQMLAMIVLTADPEIILTRRLGDKSRSDRFMDLDVIIEEQRIEIETAEAQSKQLDRELVIVDNSPEGLSVYKEIINKAFPEGNLSSTLEAAIFGSGGKLETNR</sequence>